<organism evidence="1 2">
    <name type="scientific">Eumeta variegata</name>
    <name type="common">Bagworm moth</name>
    <name type="synonym">Eumeta japonica</name>
    <dbReference type="NCBI Taxonomy" id="151549"/>
    <lineage>
        <taxon>Eukaryota</taxon>
        <taxon>Metazoa</taxon>
        <taxon>Ecdysozoa</taxon>
        <taxon>Arthropoda</taxon>
        <taxon>Hexapoda</taxon>
        <taxon>Insecta</taxon>
        <taxon>Pterygota</taxon>
        <taxon>Neoptera</taxon>
        <taxon>Endopterygota</taxon>
        <taxon>Lepidoptera</taxon>
        <taxon>Glossata</taxon>
        <taxon>Ditrysia</taxon>
        <taxon>Tineoidea</taxon>
        <taxon>Psychidae</taxon>
        <taxon>Oiketicinae</taxon>
        <taxon>Eumeta</taxon>
    </lineage>
</organism>
<sequence>MRRRSVVLRNDILKKKSVARVKTGPGSIVSEEMSLLTSAAAGRTMVAIVHLDDSMLWKLSSLITGYQSFYYAIGKERNHYTFSSFEDQRGLSFVAGPKEENYLQQHYYEFKVNHRFLTETDYAL</sequence>
<proteinExistence type="predicted"/>
<gene>
    <name evidence="1" type="ORF">EVAR_47627_1</name>
</gene>
<dbReference type="Proteomes" id="UP000299102">
    <property type="component" value="Unassembled WGS sequence"/>
</dbReference>
<dbReference type="AlphaFoldDB" id="A0A4C1Z8S9"/>
<accession>A0A4C1Z8S9</accession>
<evidence type="ECO:0000313" key="1">
    <source>
        <dbReference type="EMBL" id="GBP85191.1"/>
    </source>
</evidence>
<name>A0A4C1Z8S9_EUMVA</name>
<comment type="caution">
    <text evidence="1">The sequence shown here is derived from an EMBL/GenBank/DDBJ whole genome shotgun (WGS) entry which is preliminary data.</text>
</comment>
<dbReference type="EMBL" id="BGZK01001722">
    <property type="protein sequence ID" value="GBP85191.1"/>
    <property type="molecule type" value="Genomic_DNA"/>
</dbReference>
<protein>
    <submittedName>
        <fullName evidence="1">Uncharacterized protein</fullName>
    </submittedName>
</protein>
<reference evidence="1 2" key="1">
    <citation type="journal article" date="2019" name="Commun. Biol.">
        <title>The bagworm genome reveals a unique fibroin gene that provides high tensile strength.</title>
        <authorList>
            <person name="Kono N."/>
            <person name="Nakamura H."/>
            <person name="Ohtoshi R."/>
            <person name="Tomita M."/>
            <person name="Numata K."/>
            <person name="Arakawa K."/>
        </authorList>
    </citation>
    <scope>NUCLEOTIDE SEQUENCE [LARGE SCALE GENOMIC DNA]</scope>
</reference>
<keyword evidence="2" id="KW-1185">Reference proteome</keyword>
<evidence type="ECO:0000313" key="2">
    <source>
        <dbReference type="Proteomes" id="UP000299102"/>
    </source>
</evidence>